<dbReference type="GO" id="GO:0051287">
    <property type="term" value="F:NAD binding"/>
    <property type="evidence" value="ECO:0007669"/>
    <property type="project" value="InterPro"/>
</dbReference>
<dbReference type="SUPFAM" id="SSF52283">
    <property type="entry name" value="Formate/glycerate dehydrogenase catalytic domain-like"/>
    <property type="match status" value="1"/>
</dbReference>
<dbReference type="EMBL" id="NEVS01000004">
    <property type="protein sequence ID" value="OZI63099.1"/>
    <property type="molecule type" value="Genomic_DNA"/>
</dbReference>
<organism evidence="8 9">
    <name type="scientific">Bordetella genomosp. 11</name>
    <dbReference type="NCBI Taxonomy" id="1416808"/>
    <lineage>
        <taxon>Bacteria</taxon>
        <taxon>Pseudomonadati</taxon>
        <taxon>Pseudomonadota</taxon>
        <taxon>Betaproteobacteria</taxon>
        <taxon>Burkholderiales</taxon>
        <taxon>Alcaligenaceae</taxon>
        <taxon>Bordetella</taxon>
    </lineage>
</organism>
<dbReference type="PROSITE" id="PS00065">
    <property type="entry name" value="D_2_HYDROXYACID_DH_1"/>
    <property type="match status" value="1"/>
</dbReference>
<dbReference type="Gene3D" id="3.40.50.720">
    <property type="entry name" value="NAD(P)-binding Rossmann-like Domain"/>
    <property type="match status" value="2"/>
</dbReference>
<keyword evidence="2" id="KW-0028">Amino-acid biosynthesis</keyword>
<dbReference type="InterPro" id="IPR036291">
    <property type="entry name" value="NAD(P)-bd_dom_sf"/>
</dbReference>
<name>A0A261UMJ4_9BORD</name>
<reference evidence="9" key="1">
    <citation type="submission" date="2017-05" db="EMBL/GenBank/DDBJ databases">
        <title>Complete and WGS of Bordetella genogroups.</title>
        <authorList>
            <person name="Spilker T."/>
            <person name="Lipuma J."/>
        </authorList>
    </citation>
    <scope>NUCLEOTIDE SEQUENCE [LARGE SCALE GENOMIC DNA]</scope>
    <source>
        <strain evidence="9">AU8856</strain>
    </source>
</reference>
<sequence length="311" mass="33019">MTAQKIVISEFMDEGAVKRLSATFHTTYQPDLCERPDELAALLADADALIVRNRTQVNAALLAGQTRLKAVGRLGVGLENIDLNHCRQQGIDVFPAVGANASAVAEYVICTAMMLLRGDAYLSTDEVARGTWPRARLVAGREIAGKTLGIVGLGSVGRITAALARAVGMQVCAHDAVLDAAHDAWRDVIRHADLDTLMRESDVVSVHVPLMDATRDLIDARRLALMPRHAILVNVARGGVVNEAALAETLRRGGIAGAAVDVFETEPLTADSVFAGIPNLVLTPHIAGVTAESNVRVSYAVADAIAQRLRA</sequence>
<evidence type="ECO:0000256" key="3">
    <source>
        <dbReference type="ARBA" id="ARBA00023002"/>
    </source>
</evidence>
<dbReference type="Proteomes" id="UP000215767">
    <property type="component" value="Unassembled WGS sequence"/>
</dbReference>
<dbReference type="InterPro" id="IPR006139">
    <property type="entry name" value="D-isomer_2_OHA_DH_cat_dom"/>
</dbReference>
<evidence type="ECO:0000259" key="7">
    <source>
        <dbReference type="Pfam" id="PF02826"/>
    </source>
</evidence>
<evidence type="ECO:0000256" key="2">
    <source>
        <dbReference type="ARBA" id="ARBA00022605"/>
    </source>
</evidence>
<dbReference type="GO" id="GO:0004617">
    <property type="term" value="F:phosphoglycerate dehydrogenase activity"/>
    <property type="evidence" value="ECO:0007669"/>
    <property type="project" value="UniProtKB-ARBA"/>
</dbReference>
<dbReference type="OrthoDB" id="9805416at2"/>
<evidence type="ECO:0000256" key="4">
    <source>
        <dbReference type="ARBA" id="ARBA00023027"/>
    </source>
</evidence>
<feature type="domain" description="D-isomer specific 2-hydroxyacid dehydrogenase NAD-binding" evidence="7">
    <location>
        <begin position="119"/>
        <end position="287"/>
    </location>
</feature>
<protein>
    <submittedName>
        <fullName evidence="8">3-phosphoglycerate dehydrogenase</fullName>
    </submittedName>
</protein>
<gene>
    <name evidence="8" type="ORF">CAL28_28815</name>
</gene>
<dbReference type="AlphaFoldDB" id="A0A261UMJ4"/>
<dbReference type="InterPro" id="IPR006140">
    <property type="entry name" value="D-isomer_DH_NAD-bd"/>
</dbReference>
<dbReference type="RefSeq" id="WP_094844375.1">
    <property type="nucleotide sequence ID" value="NZ_NEVS01000004.1"/>
</dbReference>
<dbReference type="Pfam" id="PF02826">
    <property type="entry name" value="2-Hacid_dh_C"/>
    <property type="match status" value="1"/>
</dbReference>
<keyword evidence="4" id="KW-0520">NAD</keyword>
<evidence type="ECO:0000256" key="1">
    <source>
        <dbReference type="ARBA" id="ARBA00005854"/>
    </source>
</evidence>
<comment type="caution">
    <text evidence="8">The sequence shown here is derived from an EMBL/GenBank/DDBJ whole genome shotgun (WGS) entry which is preliminary data.</text>
</comment>
<proteinExistence type="inferred from homology"/>
<feature type="domain" description="D-isomer specific 2-hydroxyacid dehydrogenase catalytic" evidence="6">
    <location>
        <begin position="8"/>
        <end position="307"/>
    </location>
</feature>
<evidence type="ECO:0000256" key="5">
    <source>
        <dbReference type="RuleBase" id="RU003719"/>
    </source>
</evidence>
<dbReference type="Pfam" id="PF00389">
    <property type="entry name" value="2-Hacid_dh"/>
    <property type="match status" value="1"/>
</dbReference>
<dbReference type="InterPro" id="IPR029752">
    <property type="entry name" value="D-isomer_DH_CS1"/>
</dbReference>
<evidence type="ECO:0000259" key="6">
    <source>
        <dbReference type="Pfam" id="PF00389"/>
    </source>
</evidence>
<dbReference type="InterPro" id="IPR050857">
    <property type="entry name" value="D-2-hydroxyacid_DH"/>
</dbReference>
<dbReference type="PANTHER" id="PTHR42789:SF1">
    <property type="entry name" value="D-ISOMER SPECIFIC 2-HYDROXYACID DEHYDROGENASE FAMILY PROTEIN (AFU_ORTHOLOGUE AFUA_6G10090)"/>
    <property type="match status" value="1"/>
</dbReference>
<dbReference type="PANTHER" id="PTHR42789">
    <property type="entry name" value="D-ISOMER SPECIFIC 2-HYDROXYACID DEHYDROGENASE FAMILY PROTEIN (AFU_ORTHOLOGUE AFUA_6G10090)"/>
    <property type="match status" value="1"/>
</dbReference>
<dbReference type="FunFam" id="3.40.50.720:FF:000041">
    <property type="entry name" value="D-3-phosphoglycerate dehydrogenase"/>
    <property type="match status" value="1"/>
</dbReference>
<dbReference type="SUPFAM" id="SSF51735">
    <property type="entry name" value="NAD(P)-binding Rossmann-fold domains"/>
    <property type="match status" value="1"/>
</dbReference>
<dbReference type="GO" id="GO:0006564">
    <property type="term" value="P:L-serine biosynthetic process"/>
    <property type="evidence" value="ECO:0007669"/>
    <property type="project" value="UniProtKB-ARBA"/>
</dbReference>
<dbReference type="GO" id="GO:0047545">
    <property type="term" value="F:(S)-2-hydroxyglutarate dehydrogenase activity"/>
    <property type="evidence" value="ECO:0007669"/>
    <property type="project" value="UniProtKB-ARBA"/>
</dbReference>
<keyword evidence="9" id="KW-1185">Reference proteome</keyword>
<evidence type="ECO:0000313" key="9">
    <source>
        <dbReference type="Proteomes" id="UP000215767"/>
    </source>
</evidence>
<keyword evidence="3 5" id="KW-0560">Oxidoreductase</keyword>
<comment type="similarity">
    <text evidence="1 5">Belongs to the D-isomer specific 2-hydroxyacid dehydrogenase family.</text>
</comment>
<accession>A0A261UMJ4</accession>
<evidence type="ECO:0000313" key="8">
    <source>
        <dbReference type="EMBL" id="OZI63099.1"/>
    </source>
</evidence>